<comment type="caution">
    <text evidence="2">The sequence shown here is derived from an EMBL/GenBank/DDBJ whole genome shotgun (WGS) entry which is preliminary data.</text>
</comment>
<evidence type="ECO:0000313" key="3">
    <source>
        <dbReference type="Proteomes" id="UP001302321"/>
    </source>
</evidence>
<name>A0AAN7A1B7_9PEZI</name>
<dbReference type="Proteomes" id="UP001302321">
    <property type="component" value="Unassembled WGS sequence"/>
</dbReference>
<dbReference type="EMBL" id="MU866526">
    <property type="protein sequence ID" value="KAK4171651.1"/>
    <property type="molecule type" value="Genomic_DNA"/>
</dbReference>
<sequence>MRDKQIPACSSCADLDFNTENLLPVGQRSPGRQDFSCLLCPLLAHLSEGLLDPAEFLSSPKVARKIKEFAVLPRGSHPWRNENTHDCRQSQIDSGSGTNRYTPQEIKEFIRVNVCFVHGRDRHDRFRLIDTYKADFNVISEWLKNCETHTPSCGYDGPILYGARIIDCETRQIVTAEQSWKYLALSYVWGTEAENWSITAFNGFLPQQAPAVIEDAILVTKRLGFRYLWVDRYCIPQDDPDEKLRQIQSMDQIYSNAFLTIIAAAGVDPSYGLPGVNQRTRTAQLYEEIGEYILFSKIPHPRKAIAASHWASRAWTYQEDILSRRHLVFTEKLVYYECQLSSFSEDRKDEYHKNEYRKTVRFPTDTESTQDILKHLSDYTSRNLTVESDILDGMAGVFQVYQQNNWALQYWGVPVLSKRQIYLLSLDSWYWGFIKELPTSWNHTMSLVVGLFWDGRMTHRRAGFPSWSWCGWVGRTSSYPPGVVVPFRLPFGNVAISVETEDGALREWESFVNSGGLKTEALHMSPFLHVSAWTSTVLIDHFPNGIAGQRGLSKDYFFVRICNFRGESAGTGGGYSPIKFTRTDHKENYRAAGEIQGEHRVLECILFEEVKKTNHFKLDANDDGRKGPQALLVAKGGDYYERVGHFVFAPADLVWVDSPPHGSEEIYTWELETSLIEKTVKLG</sequence>
<protein>
    <submittedName>
        <fullName evidence="2">Heterokaryon incompatibility protein-domain-containing protein</fullName>
    </submittedName>
</protein>
<proteinExistence type="predicted"/>
<organism evidence="2 3">
    <name type="scientific">Triangularia setosa</name>
    <dbReference type="NCBI Taxonomy" id="2587417"/>
    <lineage>
        <taxon>Eukaryota</taxon>
        <taxon>Fungi</taxon>
        <taxon>Dikarya</taxon>
        <taxon>Ascomycota</taxon>
        <taxon>Pezizomycotina</taxon>
        <taxon>Sordariomycetes</taxon>
        <taxon>Sordariomycetidae</taxon>
        <taxon>Sordariales</taxon>
        <taxon>Podosporaceae</taxon>
        <taxon>Triangularia</taxon>
    </lineage>
</organism>
<gene>
    <name evidence="2" type="ORF">QBC36DRAFT_90562</name>
</gene>
<evidence type="ECO:0000259" key="1">
    <source>
        <dbReference type="Pfam" id="PF06985"/>
    </source>
</evidence>
<accession>A0AAN7A1B7</accession>
<dbReference type="PANTHER" id="PTHR33112:SF1">
    <property type="entry name" value="HETEROKARYON INCOMPATIBILITY DOMAIN-CONTAINING PROTEIN"/>
    <property type="match status" value="1"/>
</dbReference>
<keyword evidence="3" id="KW-1185">Reference proteome</keyword>
<reference evidence="2" key="2">
    <citation type="submission" date="2023-05" db="EMBL/GenBank/DDBJ databases">
        <authorList>
            <consortium name="Lawrence Berkeley National Laboratory"/>
            <person name="Steindorff A."/>
            <person name="Hensen N."/>
            <person name="Bonometti L."/>
            <person name="Westerberg I."/>
            <person name="Brannstrom I.O."/>
            <person name="Guillou S."/>
            <person name="Cros-Aarteil S."/>
            <person name="Calhoun S."/>
            <person name="Haridas S."/>
            <person name="Kuo A."/>
            <person name="Mondo S."/>
            <person name="Pangilinan J."/>
            <person name="Riley R."/>
            <person name="Labutti K."/>
            <person name="Andreopoulos B."/>
            <person name="Lipzen A."/>
            <person name="Chen C."/>
            <person name="Yanf M."/>
            <person name="Daum C."/>
            <person name="Ng V."/>
            <person name="Clum A."/>
            <person name="Ohm R."/>
            <person name="Martin F."/>
            <person name="Silar P."/>
            <person name="Natvig D."/>
            <person name="Lalanne C."/>
            <person name="Gautier V."/>
            <person name="Ament-Velasquez S.L."/>
            <person name="Kruys A."/>
            <person name="Hutchinson M.I."/>
            <person name="Powell A.J."/>
            <person name="Barry K."/>
            <person name="Miller A.N."/>
            <person name="Grigoriev I.V."/>
            <person name="Debuchy R."/>
            <person name="Gladieux P."/>
            <person name="Thoren M.H."/>
            <person name="Johannesson H."/>
        </authorList>
    </citation>
    <scope>NUCLEOTIDE SEQUENCE</scope>
    <source>
        <strain evidence="2">CBS 892.96</strain>
    </source>
</reference>
<dbReference type="PANTHER" id="PTHR33112">
    <property type="entry name" value="DOMAIN PROTEIN, PUTATIVE-RELATED"/>
    <property type="match status" value="1"/>
</dbReference>
<dbReference type="InterPro" id="IPR010730">
    <property type="entry name" value="HET"/>
</dbReference>
<dbReference type="Pfam" id="PF06985">
    <property type="entry name" value="HET"/>
    <property type="match status" value="1"/>
</dbReference>
<reference evidence="2" key="1">
    <citation type="journal article" date="2023" name="Mol. Phylogenet. Evol.">
        <title>Genome-scale phylogeny and comparative genomics of the fungal order Sordariales.</title>
        <authorList>
            <person name="Hensen N."/>
            <person name="Bonometti L."/>
            <person name="Westerberg I."/>
            <person name="Brannstrom I.O."/>
            <person name="Guillou S."/>
            <person name="Cros-Aarteil S."/>
            <person name="Calhoun S."/>
            <person name="Haridas S."/>
            <person name="Kuo A."/>
            <person name="Mondo S."/>
            <person name="Pangilinan J."/>
            <person name="Riley R."/>
            <person name="LaButti K."/>
            <person name="Andreopoulos B."/>
            <person name="Lipzen A."/>
            <person name="Chen C."/>
            <person name="Yan M."/>
            <person name="Daum C."/>
            <person name="Ng V."/>
            <person name="Clum A."/>
            <person name="Steindorff A."/>
            <person name="Ohm R.A."/>
            <person name="Martin F."/>
            <person name="Silar P."/>
            <person name="Natvig D.O."/>
            <person name="Lalanne C."/>
            <person name="Gautier V."/>
            <person name="Ament-Velasquez S.L."/>
            <person name="Kruys A."/>
            <person name="Hutchinson M.I."/>
            <person name="Powell A.J."/>
            <person name="Barry K."/>
            <person name="Miller A.N."/>
            <person name="Grigoriev I.V."/>
            <person name="Debuchy R."/>
            <person name="Gladieux P."/>
            <person name="Hiltunen Thoren M."/>
            <person name="Johannesson H."/>
        </authorList>
    </citation>
    <scope>NUCLEOTIDE SEQUENCE</scope>
    <source>
        <strain evidence="2">CBS 892.96</strain>
    </source>
</reference>
<feature type="domain" description="Heterokaryon incompatibility" evidence="1">
    <location>
        <begin position="182"/>
        <end position="319"/>
    </location>
</feature>
<evidence type="ECO:0000313" key="2">
    <source>
        <dbReference type="EMBL" id="KAK4171651.1"/>
    </source>
</evidence>
<dbReference type="AlphaFoldDB" id="A0AAN7A1B7"/>